<sequence>MICSVLVAAYAPLESLMLYNVDDPLRVFCERMALPNVLNVDGHSKRARFYRWTKKIKKQWNIKEEKLIITLIIVILMFILSVSFEYGFANVRASQSNANDLMLSKLISIGNLCSSINSSKFIRFQYMSFDLSAAHKFLII</sequence>
<name>A0A814YTF3_9BILA</name>
<evidence type="ECO:0000313" key="4">
    <source>
        <dbReference type="Proteomes" id="UP000663829"/>
    </source>
</evidence>
<comment type="caution">
    <text evidence="2">The sequence shown here is derived from an EMBL/GenBank/DDBJ whole genome shotgun (WGS) entry which is preliminary data.</text>
</comment>
<dbReference type="OrthoDB" id="10068494at2759"/>
<reference evidence="2" key="1">
    <citation type="submission" date="2021-02" db="EMBL/GenBank/DDBJ databases">
        <authorList>
            <person name="Nowell W R."/>
        </authorList>
    </citation>
    <scope>NUCLEOTIDE SEQUENCE</scope>
</reference>
<dbReference type="EMBL" id="CAJNOQ010009758">
    <property type="protein sequence ID" value="CAF1233315.1"/>
    <property type="molecule type" value="Genomic_DNA"/>
</dbReference>
<protein>
    <submittedName>
        <fullName evidence="2">Uncharacterized protein</fullName>
    </submittedName>
</protein>
<keyword evidence="1" id="KW-0472">Membrane</keyword>
<proteinExistence type="predicted"/>
<evidence type="ECO:0000313" key="3">
    <source>
        <dbReference type="EMBL" id="CAF3995920.1"/>
    </source>
</evidence>
<accession>A0A814YTF3</accession>
<dbReference type="Proteomes" id="UP000663829">
    <property type="component" value="Unassembled WGS sequence"/>
</dbReference>
<feature type="transmembrane region" description="Helical" evidence="1">
    <location>
        <begin position="67"/>
        <end position="89"/>
    </location>
</feature>
<keyword evidence="1" id="KW-0812">Transmembrane</keyword>
<dbReference type="Proteomes" id="UP000681722">
    <property type="component" value="Unassembled WGS sequence"/>
</dbReference>
<keyword evidence="1" id="KW-1133">Transmembrane helix</keyword>
<dbReference type="EMBL" id="CAJOBC010009765">
    <property type="protein sequence ID" value="CAF3995920.1"/>
    <property type="molecule type" value="Genomic_DNA"/>
</dbReference>
<keyword evidence="4" id="KW-1185">Reference proteome</keyword>
<evidence type="ECO:0000313" key="2">
    <source>
        <dbReference type="EMBL" id="CAF1233315.1"/>
    </source>
</evidence>
<dbReference type="AlphaFoldDB" id="A0A814YTF3"/>
<organism evidence="2 4">
    <name type="scientific">Didymodactylos carnosus</name>
    <dbReference type="NCBI Taxonomy" id="1234261"/>
    <lineage>
        <taxon>Eukaryota</taxon>
        <taxon>Metazoa</taxon>
        <taxon>Spiralia</taxon>
        <taxon>Gnathifera</taxon>
        <taxon>Rotifera</taxon>
        <taxon>Eurotatoria</taxon>
        <taxon>Bdelloidea</taxon>
        <taxon>Philodinida</taxon>
        <taxon>Philodinidae</taxon>
        <taxon>Didymodactylos</taxon>
    </lineage>
</organism>
<evidence type="ECO:0000256" key="1">
    <source>
        <dbReference type="SAM" id="Phobius"/>
    </source>
</evidence>
<gene>
    <name evidence="2" type="ORF">GPM918_LOCUS25283</name>
    <name evidence="3" type="ORF">SRO942_LOCUS25291</name>
</gene>